<dbReference type="EMBL" id="VRMN01000011">
    <property type="protein sequence ID" value="KAA8491807.1"/>
    <property type="molecule type" value="Genomic_DNA"/>
</dbReference>
<organism evidence="8 9">
    <name type="scientific">Porphyridium purpureum</name>
    <name type="common">Red alga</name>
    <name type="synonym">Porphyridium cruentum</name>
    <dbReference type="NCBI Taxonomy" id="35688"/>
    <lineage>
        <taxon>Eukaryota</taxon>
        <taxon>Rhodophyta</taxon>
        <taxon>Bangiophyceae</taxon>
        <taxon>Porphyridiales</taxon>
        <taxon>Porphyridiaceae</taxon>
        <taxon>Porphyridium</taxon>
    </lineage>
</organism>
<evidence type="ECO:0000256" key="3">
    <source>
        <dbReference type="ARBA" id="ARBA00031971"/>
    </source>
</evidence>
<dbReference type="HAMAP" id="MF_00580">
    <property type="entry name" value="CH10"/>
    <property type="match status" value="1"/>
</dbReference>
<dbReference type="SUPFAM" id="SSF50129">
    <property type="entry name" value="GroES-like"/>
    <property type="match status" value="2"/>
</dbReference>
<dbReference type="InterPro" id="IPR037124">
    <property type="entry name" value="Chaperonin_GroES_sf"/>
</dbReference>
<evidence type="ECO:0000256" key="7">
    <source>
        <dbReference type="SAM" id="MobiDB-lite"/>
    </source>
</evidence>
<feature type="region of interest" description="Disordered" evidence="7">
    <location>
        <begin position="1"/>
        <end position="20"/>
    </location>
</feature>
<comment type="caution">
    <text evidence="8">The sequence shown here is derived from an EMBL/GenBank/DDBJ whole genome shotgun (WGS) entry which is preliminary data.</text>
</comment>
<dbReference type="InterPro" id="IPR020818">
    <property type="entry name" value="Chaperonin_GroES"/>
</dbReference>
<dbReference type="GO" id="GO:0046872">
    <property type="term" value="F:metal ion binding"/>
    <property type="evidence" value="ECO:0007669"/>
    <property type="project" value="TreeGrafter"/>
</dbReference>
<evidence type="ECO:0000313" key="9">
    <source>
        <dbReference type="Proteomes" id="UP000324585"/>
    </source>
</evidence>
<dbReference type="GO" id="GO:0044183">
    <property type="term" value="F:protein folding chaperone"/>
    <property type="evidence" value="ECO:0007669"/>
    <property type="project" value="InterPro"/>
</dbReference>
<accession>A0A5J4YN10</accession>
<protein>
    <recommendedName>
        <fullName evidence="4">20 kDa chaperonin, chloroplastic</fullName>
    </recommendedName>
    <alternativeName>
        <fullName evidence="3">Chaperonin 10</fullName>
    </alternativeName>
    <alternativeName>
        <fullName evidence="5">Protein Cpn21</fullName>
    </alternativeName>
</protein>
<evidence type="ECO:0000256" key="2">
    <source>
        <dbReference type="ARBA" id="ARBA00023186"/>
    </source>
</evidence>
<dbReference type="AlphaFoldDB" id="A0A5J4YN10"/>
<keyword evidence="2 6" id="KW-0143">Chaperone</keyword>
<dbReference type="SMART" id="SM00883">
    <property type="entry name" value="Cpn10"/>
    <property type="match status" value="2"/>
</dbReference>
<reference evidence="9" key="1">
    <citation type="journal article" date="2019" name="Nat. Commun.">
        <title>Expansion of phycobilisome linker gene families in mesophilic red algae.</title>
        <authorList>
            <person name="Lee J."/>
            <person name="Kim D."/>
            <person name="Bhattacharya D."/>
            <person name="Yoon H.S."/>
        </authorList>
    </citation>
    <scope>NUCLEOTIDE SEQUENCE [LARGE SCALE GENOMIC DNA]</scope>
    <source>
        <strain evidence="9">CCMP 1328</strain>
    </source>
</reference>
<evidence type="ECO:0000256" key="6">
    <source>
        <dbReference type="RuleBase" id="RU003479"/>
    </source>
</evidence>
<name>A0A5J4YN10_PORPP</name>
<dbReference type="Pfam" id="PF00166">
    <property type="entry name" value="Cpn10"/>
    <property type="match status" value="2"/>
</dbReference>
<keyword evidence="9" id="KW-1185">Reference proteome</keyword>
<proteinExistence type="inferred from homology"/>
<dbReference type="InterPro" id="IPR011032">
    <property type="entry name" value="GroES-like_sf"/>
</dbReference>
<dbReference type="PANTHER" id="PTHR10772:SF63">
    <property type="entry name" value="20 KDA CHAPERONIN, CHLOROPLASTIC"/>
    <property type="match status" value="1"/>
</dbReference>
<dbReference type="OrthoDB" id="184876at2759"/>
<dbReference type="GO" id="GO:0005524">
    <property type="term" value="F:ATP binding"/>
    <property type="evidence" value="ECO:0007669"/>
    <property type="project" value="InterPro"/>
</dbReference>
<dbReference type="GO" id="GO:0051082">
    <property type="term" value="F:unfolded protein binding"/>
    <property type="evidence" value="ECO:0007669"/>
    <property type="project" value="TreeGrafter"/>
</dbReference>
<dbReference type="GO" id="GO:0051087">
    <property type="term" value="F:protein-folding chaperone binding"/>
    <property type="evidence" value="ECO:0007669"/>
    <property type="project" value="TreeGrafter"/>
</dbReference>
<gene>
    <name evidence="8" type="ORF">FVE85_8289</name>
</gene>
<dbReference type="PRINTS" id="PR00297">
    <property type="entry name" value="CHAPERONIN10"/>
</dbReference>
<dbReference type="CDD" id="cd00320">
    <property type="entry name" value="cpn10"/>
    <property type="match status" value="2"/>
</dbReference>
<comment type="similarity">
    <text evidence="1 6">Belongs to the GroES chaperonin family.</text>
</comment>
<evidence type="ECO:0000256" key="1">
    <source>
        <dbReference type="ARBA" id="ARBA00006975"/>
    </source>
</evidence>
<dbReference type="OMA" id="DIRVNDY"/>
<feature type="compositionally biased region" description="Low complexity" evidence="7">
    <location>
        <begin position="1"/>
        <end position="15"/>
    </location>
</feature>
<evidence type="ECO:0000256" key="5">
    <source>
        <dbReference type="ARBA" id="ARBA00079398"/>
    </source>
</evidence>
<sequence>MEGSASASRSRAEGGNTRQERVYACERGGVKGKRGSVWAAQRAGWRWTMAFVGGCAVRSLARPAGAEAARSSGSRVAVLASRTLNGATIERPLRAVRNNVLVKIAEAPEKTAGGLLLATEAMEKPNYGVAVSVGEGAFFPSGGKIDMSINENDVVLFGSYGGDEITYDGAKHAFITQDDVLCYFEGGEYKADAVRPVYDRVFVKKDKGVTETASGLTLSTNAVEKPTSGEVISHGPGRLMENGQYEPVQFKVGERVMFGKYSGSEVKFDGVEYVLVRVADIFAVL</sequence>
<evidence type="ECO:0000256" key="4">
    <source>
        <dbReference type="ARBA" id="ARBA00073031"/>
    </source>
</evidence>
<dbReference type="PANTHER" id="PTHR10772">
    <property type="entry name" value="10 KDA HEAT SHOCK PROTEIN"/>
    <property type="match status" value="1"/>
</dbReference>
<evidence type="ECO:0000313" key="8">
    <source>
        <dbReference type="EMBL" id="KAA8491807.1"/>
    </source>
</evidence>
<dbReference type="Proteomes" id="UP000324585">
    <property type="component" value="Unassembled WGS sequence"/>
</dbReference>
<dbReference type="Gene3D" id="2.30.33.40">
    <property type="entry name" value="GroES chaperonin"/>
    <property type="match status" value="2"/>
</dbReference>
<dbReference type="FunFam" id="2.30.33.40:FF:000001">
    <property type="entry name" value="10 kDa chaperonin"/>
    <property type="match status" value="2"/>
</dbReference>